<dbReference type="AlphaFoldDB" id="A0A6S6TIT9"/>
<organism evidence="2">
    <name type="scientific">uncultured Thiotrichaceae bacterium</name>
    <dbReference type="NCBI Taxonomy" id="298394"/>
    <lineage>
        <taxon>Bacteria</taxon>
        <taxon>Pseudomonadati</taxon>
        <taxon>Pseudomonadota</taxon>
        <taxon>Gammaproteobacteria</taxon>
        <taxon>Thiotrichales</taxon>
        <taxon>Thiotrichaceae</taxon>
        <taxon>environmental samples</taxon>
    </lineage>
</organism>
<feature type="non-terminal residue" evidence="2">
    <location>
        <position position="1"/>
    </location>
</feature>
<accession>A0A6S6TIT9</accession>
<evidence type="ECO:0000313" key="2">
    <source>
        <dbReference type="EMBL" id="CAA6820822.1"/>
    </source>
</evidence>
<reference evidence="2" key="1">
    <citation type="submission" date="2020-01" db="EMBL/GenBank/DDBJ databases">
        <authorList>
            <person name="Meier V. D."/>
            <person name="Meier V D."/>
        </authorList>
    </citation>
    <scope>NUCLEOTIDE SEQUENCE</scope>
    <source>
        <strain evidence="2">HLG_WM_MAG_08</strain>
    </source>
</reference>
<protein>
    <recommendedName>
        <fullName evidence="3">Adenylyl-sulfate kinase</fullName>
    </recommendedName>
</protein>
<gene>
    <name evidence="2" type="ORF">HELGO_WM53955</name>
</gene>
<name>A0A6S6TIT9_9GAMM</name>
<dbReference type="EMBL" id="CACVAV010000319">
    <property type="protein sequence ID" value="CAA6820822.1"/>
    <property type="molecule type" value="Genomic_DNA"/>
</dbReference>
<evidence type="ECO:0008006" key="3">
    <source>
        <dbReference type="Google" id="ProtNLM"/>
    </source>
</evidence>
<dbReference type="InterPro" id="IPR027417">
    <property type="entry name" value="P-loop_NTPase"/>
</dbReference>
<evidence type="ECO:0000256" key="1">
    <source>
        <dbReference type="SAM" id="MobiDB-lite"/>
    </source>
</evidence>
<proteinExistence type="predicted"/>
<dbReference type="Gene3D" id="3.40.50.300">
    <property type="entry name" value="P-loop containing nucleotide triphosphate hydrolases"/>
    <property type="match status" value="1"/>
</dbReference>
<sequence length="36" mass="4060">SPYEAPNHPDIRLDTTHQTPAEAARKVIDWLFGEPS</sequence>
<feature type="region of interest" description="Disordered" evidence="1">
    <location>
        <begin position="1"/>
        <end position="20"/>
    </location>
</feature>